<dbReference type="SUPFAM" id="SSF57783">
    <property type="entry name" value="Zinc beta-ribbon"/>
    <property type="match status" value="2"/>
</dbReference>
<dbReference type="PANTHER" id="PTHR42785">
    <property type="entry name" value="DNA TOPOISOMERASE, TYPE IA, CORE"/>
    <property type="match status" value="1"/>
</dbReference>
<dbReference type="InterPro" id="IPR000380">
    <property type="entry name" value="Topo_IA"/>
</dbReference>
<sequence>MTPSHLFDAPDRKNERDEPCPLCANPVTLKHSGHHSFWGCTAYPTCSYTQSLHETGDFEPEPLPGEHCPECGMELLLKKGRYGFFIGCSGFPTCHFMLDPSAPKSAEPGIACPSCQQGTLVQRASKRGSLFYACNRYPKCEYALNEPPKPIACPACGWAVMVEREGADGPYLRCPQKSCGHRQESV</sequence>
<dbReference type="RefSeq" id="WP_126776247.1">
    <property type="nucleotide sequence ID" value="NZ_PIPM01000002.1"/>
</dbReference>
<accession>A0A432WQB1</accession>
<dbReference type="GO" id="GO:0006265">
    <property type="term" value="P:DNA topological change"/>
    <property type="evidence" value="ECO:0007669"/>
    <property type="project" value="InterPro"/>
</dbReference>
<dbReference type="PANTHER" id="PTHR42785:SF1">
    <property type="entry name" value="DNA TOPOISOMERASE"/>
    <property type="match status" value="1"/>
</dbReference>
<dbReference type="Gene3D" id="3.30.65.10">
    <property type="entry name" value="Bacterial Topoisomerase I, domain 1"/>
    <property type="match status" value="3"/>
</dbReference>
<dbReference type="InterPro" id="IPR013498">
    <property type="entry name" value="Topo_IA_Znf"/>
</dbReference>
<reference evidence="2 3" key="1">
    <citation type="journal article" date="2011" name="Front. Microbiol.">
        <title>Genomic signatures of strain selection and enhancement in Bacillus atrophaeus var. globigii, a historical biowarfare simulant.</title>
        <authorList>
            <person name="Gibbons H.S."/>
            <person name="Broomall S.M."/>
            <person name="McNew L.A."/>
            <person name="Daligault H."/>
            <person name="Chapman C."/>
            <person name="Bruce D."/>
            <person name="Karavis M."/>
            <person name="Krepps M."/>
            <person name="McGregor P.A."/>
            <person name="Hong C."/>
            <person name="Park K.H."/>
            <person name="Akmal A."/>
            <person name="Feldman A."/>
            <person name="Lin J.S."/>
            <person name="Chang W.E."/>
            <person name="Higgs B.W."/>
            <person name="Demirev P."/>
            <person name="Lindquist J."/>
            <person name="Liem A."/>
            <person name="Fochler E."/>
            <person name="Read T.D."/>
            <person name="Tapia R."/>
            <person name="Johnson S."/>
            <person name="Bishop-Lilly K.A."/>
            <person name="Detter C."/>
            <person name="Han C."/>
            <person name="Sozhamannan S."/>
            <person name="Rosenzweig C.N."/>
            <person name="Skowronski E.W."/>
        </authorList>
    </citation>
    <scope>NUCLEOTIDE SEQUENCE [LARGE SCALE GENOMIC DNA]</scope>
    <source>
        <strain evidence="2 3">GYP-17</strain>
    </source>
</reference>
<dbReference type="EMBL" id="PIPM01000002">
    <property type="protein sequence ID" value="RUO35867.1"/>
    <property type="molecule type" value="Genomic_DNA"/>
</dbReference>
<evidence type="ECO:0000313" key="3">
    <source>
        <dbReference type="Proteomes" id="UP000288405"/>
    </source>
</evidence>
<name>A0A432WQB1_9GAMM</name>
<proteinExistence type="predicted"/>
<feature type="domain" description="DNA topoisomerase type IA zn finger" evidence="1">
    <location>
        <begin position="18"/>
        <end position="53"/>
    </location>
</feature>
<evidence type="ECO:0000313" key="2">
    <source>
        <dbReference type="EMBL" id="RUO35867.1"/>
    </source>
</evidence>
<feature type="domain" description="DNA topoisomerase type IA zn finger" evidence="1">
    <location>
        <begin position="152"/>
        <end position="174"/>
    </location>
</feature>
<dbReference type="GO" id="GO:0003677">
    <property type="term" value="F:DNA binding"/>
    <property type="evidence" value="ECO:0007669"/>
    <property type="project" value="InterPro"/>
</dbReference>
<dbReference type="GO" id="GO:0003917">
    <property type="term" value="F:DNA topoisomerase type I (single strand cut, ATP-independent) activity"/>
    <property type="evidence" value="ECO:0007669"/>
    <property type="project" value="InterPro"/>
</dbReference>
<dbReference type="AlphaFoldDB" id="A0A432WQB1"/>
<comment type="caution">
    <text evidence="2">The sequence shown here is derived from an EMBL/GenBank/DDBJ whole genome shotgun (WGS) entry which is preliminary data.</text>
</comment>
<dbReference type="GO" id="GO:0005694">
    <property type="term" value="C:chromosome"/>
    <property type="evidence" value="ECO:0007669"/>
    <property type="project" value="InterPro"/>
</dbReference>
<keyword evidence="3" id="KW-1185">Reference proteome</keyword>
<protein>
    <recommendedName>
        <fullName evidence="1">DNA topoisomerase type IA zn finger domain-containing protein</fullName>
    </recommendedName>
</protein>
<gene>
    <name evidence="2" type="ORF">CWE11_03705</name>
</gene>
<feature type="domain" description="DNA topoisomerase type IA zn finger" evidence="1">
    <location>
        <begin position="65"/>
        <end position="97"/>
    </location>
</feature>
<evidence type="ECO:0000259" key="1">
    <source>
        <dbReference type="Pfam" id="PF01396"/>
    </source>
</evidence>
<feature type="domain" description="DNA topoisomerase type IA zn finger" evidence="1">
    <location>
        <begin position="110"/>
        <end position="148"/>
    </location>
</feature>
<dbReference type="OrthoDB" id="6412825at2"/>
<organism evidence="2 3">
    <name type="scientific">Aliidiomarina sanyensis</name>
    <dbReference type="NCBI Taxonomy" id="1249555"/>
    <lineage>
        <taxon>Bacteria</taxon>
        <taxon>Pseudomonadati</taxon>
        <taxon>Pseudomonadota</taxon>
        <taxon>Gammaproteobacteria</taxon>
        <taxon>Alteromonadales</taxon>
        <taxon>Idiomarinaceae</taxon>
        <taxon>Aliidiomarina</taxon>
    </lineage>
</organism>
<dbReference type="Proteomes" id="UP000288405">
    <property type="component" value="Unassembled WGS sequence"/>
</dbReference>
<dbReference type="Pfam" id="PF01396">
    <property type="entry name" value="Zn_ribbon_Top1"/>
    <property type="match status" value="4"/>
</dbReference>